<feature type="compositionally biased region" description="Polar residues" evidence="1">
    <location>
        <begin position="13"/>
        <end position="31"/>
    </location>
</feature>
<dbReference type="AlphaFoldDB" id="A0A9P1EN27"/>
<evidence type="ECO:0000256" key="1">
    <source>
        <dbReference type="SAM" id="MobiDB-lite"/>
    </source>
</evidence>
<protein>
    <submittedName>
        <fullName evidence="2">Uncharacterized protein</fullName>
    </submittedName>
</protein>
<evidence type="ECO:0000313" key="2">
    <source>
        <dbReference type="EMBL" id="CAH9115689.1"/>
    </source>
</evidence>
<organism evidence="2 3">
    <name type="scientific">Cuscuta europaea</name>
    <name type="common">European dodder</name>
    <dbReference type="NCBI Taxonomy" id="41803"/>
    <lineage>
        <taxon>Eukaryota</taxon>
        <taxon>Viridiplantae</taxon>
        <taxon>Streptophyta</taxon>
        <taxon>Embryophyta</taxon>
        <taxon>Tracheophyta</taxon>
        <taxon>Spermatophyta</taxon>
        <taxon>Magnoliopsida</taxon>
        <taxon>eudicotyledons</taxon>
        <taxon>Gunneridae</taxon>
        <taxon>Pentapetalae</taxon>
        <taxon>asterids</taxon>
        <taxon>lamiids</taxon>
        <taxon>Solanales</taxon>
        <taxon>Convolvulaceae</taxon>
        <taxon>Cuscuteae</taxon>
        <taxon>Cuscuta</taxon>
        <taxon>Cuscuta subgen. Cuscuta</taxon>
    </lineage>
</organism>
<dbReference type="EMBL" id="CAMAPE010000068">
    <property type="protein sequence ID" value="CAH9115689.1"/>
    <property type="molecule type" value="Genomic_DNA"/>
</dbReference>
<feature type="region of interest" description="Disordered" evidence="1">
    <location>
        <begin position="1"/>
        <end position="31"/>
    </location>
</feature>
<gene>
    <name evidence="2" type="ORF">CEURO_LOCUS20890</name>
</gene>
<name>A0A9P1EN27_CUSEU</name>
<reference evidence="2" key="1">
    <citation type="submission" date="2022-07" db="EMBL/GenBank/DDBJ databases">
        <authorList>
            <person name="Macas J."/>
            <person name="Novak P."/>
            <person name="Neumann P."/>
        </authorList>
    </citation>
    <scope>NUCLEOTIDE SEQUENCE</scope>
</reference>
<proteinExistence type="predicted"/>
<feature type="compositionally biased region" description="Basic residues" evidence="1">
    <location>
        <begin position="1"/>
        <end position="12"/>
    </location>
</feature>
<keyword evidence="3" id="KW-1185">Reference proteome</keyword>
<accession>A0A9P1EN27</accession>
<sequence>MGGACKRKRNVKKPTQASAPEYSQSAVQQPKPIQQIPLEQVNFEDMAVDQPFEAMQIAPIFTEHLGSGSTVPAEADQAHLSKRLERITLEDPIHEVLEHGGAQPANSGMPLPCLMTSTSCSYRLNRLRRVFPWPPSRSVCTTCNYRLLV</sequence>
<comment type="caution">
    <text evidence="2">The sequence shown here is derived from an EMBL/GenBank/DDBJ whole genome shotgun (WGS) entry which is preliminary data.</text>
</comment>
<dbReference type="Proteomes" id="UP001152484">
    <property type="component" value="Unassembled WGS sequence"/>
</dbReference>
<evidence type="ECO:0000313" key="3">
    <source>
        <dbReference type="Proteomes" id="UP001152484"/>
    </source>
</evidence>